<dbReference type="InterPro" id="IPR050951">
    <property type="entry name" value="Retrovirus_Pol_polyprotein"/>
</dbReference>
<reference evidence="3" key="2">
    <citation type="submission" date="2025-08" db="UniProtKB">
        <authorList>
            <consortium name="RefSeq"/>
        </authorList>
    </citation>
    <scope>IDENTIFICATION</scope>
</reference>
<dbReference type="RefSeq" id="XP_015087150.1">
    <property type="nucleotide sequence ID" value="XM_015231664.1"/>
</dbReference>
<evidence type="ECO:0000313" key="2">
    <source>
        <dbReference type="Proteomes" id="UP000694930"/>
    </source>
</evidence>
<dbReference type="Gene3D" id="3.30.420.10">
    <property type="entry name" value="Ribonuclease H-like superfamily/Ribonuclease H"/>
    <property type="match status" value="1"/>
</dbReference>
<dbReference type="PANTHER" id="PTHR37984">
    <property type="entry name" value="PROTEIN CBG26694"/>
    <property type="match status" value="1"/>
</dbReference>
<dbReference type="InterPro" id="IPR012337">
    <property type="entry name" value="RNaseH-like_sf"/>
</dbReference>
<sequence>MASRLRAFTKMNPPVHYGSKSSEDPHEFVHEVHMILCAMGVYKEEKTELNAYQVKDVAQVWYHMFAYARARGDVPITWEVLKRFFPRAQREAKVKEFINLRQGGMSAKEYSLKFVKLSKYASSLVENIRDEMSRFVTSVSEDLVEHCREAILHDNMDLGRLMVHAQQVEESHRKRKVNKVTFLGHVVTDECVEVDPKKVEAVKNWPRPLTPTDIRSFLGLANYHCRFVEGFSIIAAPLIALTKKKAKFEWSEKCENIFRELKGPTHFSPSIDVVEEFWRNYLYGVQVDVYTDIRVFSKANVVADVLRRLSMGSVSHIDDEKKEIVKEKSLGTQAKLSTAFHPQTNGQVERTIKTLEDMLRECIIDFKGSLDDHLPLIEFSYNNSYI</sequence>
<gene>
    <name evidence="3" type="primary">LOC107030363</name>
</gene>
<keyword evidence="2" id="KW-1185">Reference proteome</keyword>
<dbReference type="Proteomes" id="UP000694930">
    <property type="component" value="Chromosome 9"/>
</dbReference>
<dbReference type="InterPro" id="IPR036397">
    <property type="entry name" value="RNaseH_sf"/>
</dbReference>
<evidence type="ECO:0000313" key="3">
    <source>
        <dbReference type="RefSeq" id="XP_015087150.1"/>
    </source>
</evidence>
<dbReference type="Pfam" id="PF03732">
    <property type="entry name" value="Retrotrans_gag"/>
    <property type="match status" value="1"/>
</dbReference>
<organism evidence="2 3">
    <name type="scientific">Solanum pennellii</name>
    <name type="common">Tomato</name>
    <name type="synonym">Lycopersicon pennellii</name>
    <dbReference type="NCBI Taxonomy" id="28526"/>
    <lineage>
        <taxon>Eukaryota</taxon>
        <taxon>Viridiplantae</taxon>
        <taxon>Streptophyta</taxon>
        <taxon>Embryophyta</taxon>
        <taxon>Tracheophyta</taxon>
        <taxon>Spermatophyta</taxon>
        <taxon>Magnoliopsida</taxon>
        <taxon>eudicotyledons</taxon>
        <taxon>Gunneridae</taxon>
        <taxon>Pentapetalae</taxon>
        <taxon>asterids</taxon>
        <taxon>lamiids</taxon>
        <taxon>Solanales</taxon>
        <taxon>Solanaceae</taxon>
        <taxon>Solanoideae</taxon>
        <taxon>Solaneae</taxon>
        <taxon>Solanum</taxon>
        <taxon>Solanum subgen. Lycopersicon</taxon>
    </lineage>
</organism>
<dbReference type="SUPFAM" id="SSF53098">
    <property type="entry name" value="Ribonuclease H-like"/>
    <property type="match status" value="1"/>
</dbReference>
<dbReference type="SUPFAM" id="SSF56672">
    <property type="entry name" value="DNA/RNA polymerases"/>
    <property type="match status" value="1"/>
</dbReference>
<proteinExistence type="predicted"/>
<dbReference type="GeneID" id="107030363"/>
<evidence type="ECO:0000259" key="1">
    <source>
        <dbReference type="Pfam" id="PF03732"/>
    </source>
</evidence>
<dbReference type="InterPro" id="IPR005162">
    <property type="entry name" value="Retrotrans_gag_dom"/>
</dbReference>
<dbReference type="PANTHER" id="PTHR37984:SF5">
    <property type="entry name" value="PROTEIN NYNRIN-LIKE"/>
    <property type="match status" value="1"/>
</dbReference>
<dbReference type="InterPro" id="IPR043128">
    <property type="entry name" value="Rev_trsase/Diguanyl_cyclase"/>
</dbReference>
<reference evidence="2" key="1">
    <citation type="journal article" date="2014" name="Nat. Genet.">
        <title>The genome of the stress-tolerant wild tomato species Solanum pennellii.</title>
        <authorList>
            <person name="Bolger A."/>
            <person name="Scossa F."/>
            <person name="Bolger M.E."/>
            <person name="Lanz C."/>
            <person name="Maumus F."/>
            <person name="Tohge T."/>
            <person name="Quesneville H."/>
            <person name="Alseekh S."/>
            <person name="Sorensen I."/>
            <person name="Lichtenstein G."/>
            <person name="Fich E.A."/>
            <person name="Conte M."/>
            <person name="Keller H."/>
            <person name="Schneeberger K."/>
            <person name="Schwacke R."/>
            <person name="Ofner I."/>
            <person name="Vrebalov J."/>
            <person name="Xu Y."/>
            <person name="Osorio S."/>
            <person name="Aflitos S.A."/>
            <person name="Schijlen E."/>
            <person name="Jimenez-Gomez J.M."/>
            <person name="Ryngajllo M."/>
            <person name="Kimura S."/>
            <person name="Kumar R."/>
            <person name="Koenig D."/>
            <person name="Headland L.R."/>
            <person name="Maloof J.N."/>
            <person name="Sinha N."/>
            <person name="van Ham R.C."/>
            <person name="Lankhorst R.K."/>
            <person name="Mao L."/>
            <person name="Vogel A."/>
            <person name="Arsova B."/>
            <person name="Panstruga R."/>
            <person name="Fei Z."/>
            <person name="Rose J.K."/>
            <person name="Zamir D."/>
            <person name="Carrari F."/>
            <person name="Giovannoni J.J."/>
            <person name="Weigel D."/>
            <person name="Usadel B."/>
            <person name="Fernie A.R."/>
        </authorList>
    </citation>
    <scope>NUCLEOTIDE SEQUENCE [LARGE SCALE GENOMIC DNA]</scope>
    <source>
        <strain evidence="2">cv. LA0716</strain>
    </source>
</reference>
<protein>
    <submittedName>
        <fullName evidence="3">Uncharacterized protein LOC107030363</fullName>
    </submittedName>
</protein>
<dbReference type="Gene3D" id="3.30.70.270">
    <property type="match status" value="1"/>
</dbReference>
<dbReference type="InterPro" id="IPR043502">
    <property type="entry name" value="DNA/RNA_pol_sf"/>
</dbReference>
<accession>A0ABM1HL85</accession>
<name>A0ABM1HL85_SOLPN</name>
<feature type="domain" description="Retrotransposon gag" evidence="1">
    <location>
        <begin position="52"/>
        <end position="136"/>
    </location>
</feature>